<protein>
    <submittedName>
        <fullName evidence="4">Myosin tail domain-containing protein</fullName>
    </submittedName>
</protein>
<accession>A0A914R691</accession>
<evidence type="ECO:0000256" key="2">
    <source>
        <dbReference type="SAM" id="MobiDB-lite"/>
    </source>
</evidence>
<dbReference type="WBParaSite" id="PEQ_0000018601-mRNA-1">
    <property type="protein sequence ID" value="PEQ_0000018601-mRNA-1"/>
    <property type="gene ID" value="PEQ_0000018601"/>
</dbReference>
<evidence type="ECO:0000313" key="3">
    <source>
        <dbReference type="Proteomes" id="UP000887564"/>
    </source>
</evidence>
<dbReference type="Proteomes" id="UP000887564">
    <property type="component" value="Unplaced"/>
</dbReference>
<name>A0A914R691_PAREQ</name>
<evidence type="ECO:0000313" key="4">
    <source>
        <dbReference type="WBParaSite" id="PEQ_0000018601-mRNA-1"/>
    </source>
</evidence>
<sequence>MRKLEQEIEKLKSENSLLHEGENQIQKAYKEEVNKVHQLVLELKEAKAEIDELERKLAQINEENQLRLENALQAGSSSDRVNTYEITEITETKMKQLGDQHKLDIQRLENERLEDELIEKQHAINAQLTEISDMKSRYEADTEKLQTDFKDLIAKHQSELDDVHDQHSHEVETFRIQEDELRNK</sequence>
<proteinExistence type="predicted"/>
<feature type="region of interest" description="Disordered" evidence="2">
    <location>
        <begin position="160"/>
        <end position="184"/>
    </location>
</feature>
<keyword evidence="3" id="KW-1185">Reference proteome</keyword>
<organism evidence="3 4">
    <name type="scientific">Parascaris equorum</name>
    <name type="common">Equine roundworm</name>
    <dbReference type="NCBI Taxonomy" id="6256"/>
    <lineage>
        <taxon>Eukaryota</taxon>
        <taxon>Metazoa</taxon>
        <taxon>Ecdysozoa</taxon>
        <taxon>Nematoda</taxon>
        <taxon>Chromadorea</taxon>
        <taxon>Rhabditida</taxon>
        <taxon>Spirurina</taxon>
        <taxon>Ascaridomorpha</taxon>
        <taxon>Ascaridoidea</taxon>
        <taxon>Ascarididae</taxon>
        <taxon>Parascaris</taxon>
    </lineage>
</organism>
<evidence type="ECO:0000256" key="1">
    <source>
        <dbReference type="SAM" id="Coils"/>
    </source>
</evidence>
<dbReference type="AlphaFoldDB" id="A0A914R691"/>
<keyword evidence="1" id="KW-0175">Coiled coil</keyword>
<feature type="coiled-coil region" evidence="1">
    <location>
        <begin position="103"/>
        <end position="130"/>
    </location>
</feature>
<feature type="coiled-coil region" evidence="1">
    <location>
        <begin position="1"/>
        <end position="70"/>
    </location>
</feature>
<reference evidence="4" key="1">
    <citation type="submission" date="2022-11" db="UniProtKB">
        <authorList>
            <consortium name="WormBaseParasite"/>
        </authorList>
    </citation>
    <scope>IDENTIFICATION</scope>
</reference>